<reference evidence="2 3" key="1">
    <citation type="submission" date="2016-10" db="EMBL/GenBank/DDBJ databases">
        <authorList>
            <person name="de Groot N.N."/>
        </authorList>
    </citation>
    <scope>NUCLEOTIDE SEQUENCE [LARGE SCALE GENOMIC DNA]</scope>
    <source>
        <strain evidence="2 3">CGMCC 1.11030</strain>
    </source>
</reference>
<feature type="transmembrane region" description="Helical" evidence="1">
    <location>
        <begin position="21"/>
        <end position="40"/>
    </location>
</feature>
<keyword evidence="1" id="KW-0472">Membrane</keyword>
<dbReference type="AlphaFoldDB" id="A0A1I3IWI9"/>
<evidence type="ECO:0000256" key="1">
    <source>
        <dbReference type="SAM" id="Phobius"/>
    </source>
</evidence>
<evidence type="ECO:0000313" key="2">
    <source>
        <dbReference type="EMBL" id="SFI52286.1"/>
    </source>
</evidence>
<dbReference type="STRING" id="1114924.SAMN05216258_107255"/>
<evidence type="ECO:0000313" key="3">
    <source>
        <dbReference type="Proteomes" id="UP000199377"/>
    </source>
</evidence>
<proteinExistence type="predicted"/>
<keyword evidence="3" id="KW-1185">Reference proteome</keyword>
<sequence length="335" mass="35180">MSKPSSTETRPRGGREIRWRRWLGTLALALAGAAALTAWLDAPHPSSPSRAAAATPAAARAGELTGAGRHLALNLGGDAAGAAALGFDLADAGSVAGLDALPPDMQGVLWLGNGFNTRCAWRLDDAAVIAAVEAARAHPAFSGIYYIADEPHVAVCPEAPERVAERTALIHAHDPRGRTLIVVQNGAKGQGEFAAMAASADLIAVDPYPCNHRNAETGCDLGALRTRIATALEAGIPPTRLVPVFQVFGQACAGKETPWYRLPSEAELLAMLAIWDELVPRDRRPLDIAYSWAPQEGSACPTLAMAGGGDLPDLRAVMRAYLAGRSPRDIEAARR</sequence>
<keyword evidence="1" id="KW-1133">Transmembrane helix</keyword>
<dbReference type="RefSeq" id="WP_092861325.1">
    <property type="nucleotide sequence ID" value="NZ_FOQH01000007.1"/>
</dbReference>
<keyword evidence="1" id="KW-0812">Transmembrane</keyword>
<dbReference type="EMBL" id="FOQH01000007">
    <property type="protein sequence ID" value="SFI52286.1"/>
    <property type="molecule type" value="Genomic_DNA"/>
</dbReference>
<accession>A0A1I3IWI9</accession>
<organism evidence="2 3">
    <name type="scientific">Albimonas pacifica</name>
    <dbReference type="NCBI Taxonomy" id="1114924"/>
    <lineage>
        <taxon>Bacteria</taxon>
        <taxon>Pseudomonadati</taxon>
        <taxon>Pseudomonadota</taxon>
        <taxon>Alphaproteobacteria</taxon>
        <taxon>Rhodobacterales</taxon>
        <taxon>Paracoccaceae</taxon>
        <taxon>Albimonas</taxon>
    </lineage>
</organism>
<dbReference type="Proteomes" id="UP000199377">
    <property type="component" value="Unassembled WGS sequence"/>
</dbReference>
<name>A0A1I3IWI9_9RHOB</name>
<protein>
    <submittedName>
        <fullName evidence="2">Uncharacterized protein</fullName>
    </submittedName>
</protein>
<gene>
    <name evidence="2" type="ORF">SAMN05216258_107255</name>
</gene>